<dbReference type="EMBL" id="AALC02000008">
    <property type="protein sequence ID" value="EEQ07752.1"/>
    <property type="molecule type" value="Genomic_DNA"/>
</dbReference>
<protein>
    <submittedName>
        <fullName evidence="1">Uncharacterized protein</fullName>
    </submittedName>
</protein>
<evidence type="ECO:0000313" key="2">
    <source>
        <dbReference type="Proteomes" id="UP000010319"/>
    </source>
</evidence>
<evidence type="ECO:0000313" key="1">
    <source>
        <dbReference type="EMBL" id="EEQ07752.1"/>
    </source>
</evidence>
<organism evidence="1 2">
    <name type="scientific">Yersinia bercovieri ATCC 43970</name>
    <dbReference type="NCBI Taxonomy" id="349968"/>
    <lineage>
        <taxon>Bacteria</taxon>
        <taxon>Pseudomonadati</taxon>
        <taxon>Pseudomonadota</taxon>
        <taxon>Gammaproteobacteria</taxon>
        <taxon>Enterobacterales</taxon>
        <taxon>Yersiniaceae</taxon>
        <taxon>Yersinia</taxon>
    </lineage>
</organism>
<accession>A0ABM9Y223</accession>
<name>A0ABM9Y223_YERBE</name>
<gene>
    <name evidence="1" type="ORF">yberc0001_33190</name>
</gene>
<comment type="caution">
    <text evidence="1">The sequence shown here is derived from an EMBL/GenBank/DDBJ whole genome shotgun (WGS) entry which is preliminary data.</text>
</comment>
<dbReference type="Proteomes" id="UP000010319">
    <property type="component" value="Unassembled WGS sequence"/>
</dbReference>
<sequence>MIAIHHGGSIQHTAHQFYMELIFVPLLNTTIDISRFEY</sequence>
<proteinExistence type="predicted"/>
<keyword evidence="2" id="KW-1185">Reference proteome</keyword>
<reference evidence="1" key="1">
    <citation type="submission" date="2008-12" db="EMBL/GenBank/DDBJ databases">
        <title>Annotation of the Yersinia bercovieri ATCC 43970 genome.</title>
        <authorList>
            <person name="Read T.D."/>
            <person name="Akmal A."/>
            <person name="Bishop-Lilly K."/>
            <person name="Chen P.E."/>
            <person name="Cook C."/>
            <person name="Kiley M.P."/>
            <person name="Lentz S."/>
            <person name="Mateczun A."/>
            <person name="Nagarajan N."/>
            <person name="Nolan N."/>
            <person name="Osborne B.I."/>
            <person name="Pop M."/>
            <person name="Sozhamannan S."/>
            <person name="Stewart A.C."/>
            <person name="Sulakvelidze A."/>
            <person name="Thomason B."/>
            <person name="Willner K."/>
            <person name="Zwick M.E."/>
        </authorList>
    </citation>
    <scope>NUCLEOTIDE SEQUENCE [LARGE SCALE GENOMIC DNA]</scope>
    <source>
        <strain evidence="1">ATCC 43970</strain>
    </source>
</reference>